<dbReference type="RefSeq" id="WP_073585997.1">
    <property type="nucleotide sequence ID" value="NZ_AP024897.1"/>
</dbReference>
<gene>
    <name evidence="4" type="primary">yttP</name>
    <name evidence="4" type="ORF">VQ7734_04324</name>
</gene>
<dbReference type="PANTHER" id="PTHR30055:SF233">
    <property type="entry name" value="REGULATORY PROTEIN TETR"/>
    <property type="match status" value="1"/>
</dbReference>
<organism evidence="4 5">
    <name type="scientific">Vibrio quintilis</name>
    <dbReference type="NCBI Taxonomy" id="1117707"/>
    <lineage>
        <taxon>Bacteria</taxon>
        <taxon>Pseudomonadati</taxon>
        <taxon>Pseudomonadota</taxon>
        <taxon>Gammaproteobacteria</taxon>
        <taxon>Vibrionales</taxon>
        <taxon>Vibrionaceae</taxon>
        <taxon>Vibrio</taxon>
    </lineage>
</organism>
<sequence length="219" mass="25404">MEDVSHRSAGRPSEQIRSRERLIISARELFTVMAYDKVSTRLIARRAGVNIAMIRYYFGSKAGLFETMLRETLHPLQKQLDKLIAKSNQKNLVDLMRVYYKEMIKVPQFPKLLAQVMSMPPGDIQRDLMEEVIQDLTRPIRDLLSSRLVNQGVIRPDMDPYLCRMSYISLMVFPFLVPPSMLSIYKFELTDSFLERLIEHNIRLMEGGFLMPEGENASV</sequence>
<dbReference type="EMBL" id="FRFG01000067">
    <property type="protein sequence ID" value="SHO58552.1"/>
    <property type="molecule type" value="Genomic_DNA"/>
</dbReference>
<name>A0A1M7Z173_9VIBR</name>
<accession>A0A1M7Z173</accession>
<evidence type="ECO:0000256" key="2">
    <source>
        <dbReference type="PROSITE-ProRule" id="PRU00335"/>
    </source>
</evidence>
<dbReference type="InterPro" id="IPR009057">
    <property type="entry name" value="Homeodomain-like_sf"/>
</dbReference>
<evidence type="ECO:0000313" key="5">
    <source>
        <dbReference type="Proteomes" id="UP000184600"/>
    </source>
</evidence>
<dbReference type="PROSITE" id="PS50977">
    <property type="entry name" value="HTH_TETR_2"/>
    <property type="match status" value="1"/>
</dbReference>
<dbReference type="STRING" id="1117707.VQ7734_04324"/>
<dbReference type="InterPro" id="IPR036271">
    <property type="entry name" value="Tet_transcr_reg_TetR-rel_C_sf"/>
</dbReference>
<feature type="DNA-binding region" description="H-T-H motif" evidence="2">
    <location>
        <begin position="39"/>
        <end position="58"/>
    </location>
</feature>
<dbReference type="Proteomes" id="UP000184600">
    <property type="component" value="Unassembled WGS sequence"/>
</dbReference>
<feature type="domain" description="HTH tetR-type" evidence="3">
    <location>
        <begin position="16"/>
        <end position="76"/>
    </location>
</feature>
<dbReference type="InterPro" id="IPR001647">
    <property type="entry name" value="HTH_TetR"/>
</dbReference>
<dbReference type="GO" id="GO:0000976">
    <property type="term" value="F:transcription cis-regulatory region binding"/>
    <property type="evidence" value="ECO:0007669"/>
    <property type="project" value="TreeGrafter"/>
</dbReference>
<dbReference type="AlphaFoldDB" id="A0A1M7Z173"/>
<dbReference type="InterPro" id="IPR050109">
    <property type="entry name" value="HTH-type_TetR-like_transc_reg"/>
</dbReference>
<dbReference type="Pfam" id="PF00440">
    <property type="entry name" value="TetR_N"/>
    <property type="match status" value="1"/>
</dbReference>
<dbReference type="SUPFAM" id="SSF46689">
    <property type="entry name" value="Homeodomain-like"/>
    <property type="match status" value="1"/>
</dbReference>
<dbReference type="Gene3D" id="1.10.357.10">
    <property type="entry name" value="Tetracycline Repressor, domain 2"/>
    <property type="match status" value="1"/>
</dbReference>
<dbReference type="GO" id="GO:0003700">
    <property type="term" value="F:DNA-binding transcription factor activity"/>
    <property type="evidence" value="ECO:0007669"/>
    <property type="project" value="TreeGrafter"/>
</dbReference>
<proteinExistence type="predicted"/>
<dbReference type="OrthoDB" id="9151800at2"/>
<evidence type="ECO:0000313" key="4">
    <source>
        <dbReference type="EMBL" id="SHO58552.1"/>
    </source>
</evidence>
<protein>
    <submittedName>
        <fullName evidence="4">Putative HTH-type transcriptional regulator YttP</fullName>
    </submittedName>
</protein>
<reference evidence="5" key="1">
    <citation type="submission" date="2016-12" db="EMBL/GenBank/DDBJ databases">
        <authorList>
            <person name="Rodrigo-Torres L."/>
            <person name="Arahal R.D."/>
            <person name="Lucena T."/>
        </authorList>
    </citation>
    <scope>NUCLEOTIDE SEQUENCE [LARGE SCALE GENOMIC DNA]</scope>
</reference>
<evidence type="ECO:0000256" key="1">
    <source>
        <dbReference type="ARBA" id="ARBA00023125"/>
    </source>
</evidence>
<dbReference type="PANTHER" id="PTHR30055">
    <property type="entry name" value="HTH-TYPE TRANSCRIPTIONAL REGULATOR RUTR"/>
    <property type="match status" value="1"/>
</dbReference>
<keyword evidence="5" id="KW-1185">Reference proteome</keyword>
<keyword evidence="1 2" id="KW-0238">DNA-binding</keyword>
<evidence type="ECO:0000259" key="3">
    <source>
        <dbReference type="PROSITE" id="PS50977"/>
    </source>
</evidence>
<dbReference type="SUPFAM" id="SSF48498">
    <property type="entry name" value="Tetracyclin repressor-like, C-terminal domain"/>
    <property type="match status" value="1"/>
</dbReference>